<dbReference type="RefSeq" id="WP_132826805.1">
    <property type="nucleotide sequence ID" value="NZ_SMFP01000001.1"/>
</dbReference>
<name>A0A4R5F045_9RHOB</name>
<organism evidence="1 2">
    <name type="scientific">Antarcticimicrobium sediminis</name>
    <dbReference type="NCBI Taxonomy" id="2546227"/>
    <lineage>
        <taxon>Bacteria</taxon>
        <taxon>Pseudomonadati</taxon>
        <taxon>Pseudomonadota</taxon>
        <taxon>Alphaproteobacteria</taxon>
        <taxon>Rhodobacterales</taxon>
        <taxon>Paracoccaceae</taxon>
        <taxon>Antarcticimicrobium</taxon>
    </lineage>
</organism>
<gene>
    <name evidence="1" type="ORF">E1B25_00930</name>
</gene>
<dbReference type="Pfam" id="PF12686">
    <property type="entry name" value="DUF3800"/>
    <property type="match status" value="1"/>
</dbReference>
<keyword evidence="2" id="KW-1185">Reference proteome</keyword>
<dbReference type="AlphaFoldDB" id="A0A4R5F045"/>
<dbReference type="OrthoDB" id="9792394at2"/>
<evidence type="ECO:0000313" key="2">
    <source>
        <dbReference type="Proteomes" id="UP000294662"/>
    </source>
</evidence>
<protein>
    <submittedName>
        <fullName evidence="1">DUF3800 domain-containing protein</fullName>
    </submittedName>
</protein>
<proteinExistence type="predicted"/>
<accession>A0A4R5F045</accession>
<dbReference type="EMBL" id="SMFP01000001">
    <property type="protein sequence ID" value="TDE40815.1"/>
    <property type="molecule type" value="Genomic_DNA"/>
</dbReference>
<comment type="caution">
    <text evidence="1">The sequence shown here is derived from an EMBL/GenBank/DDBJ whole genome shotgun (WGS) entry which is preliminary data.</text>
</comment>
<dbReference type="InterPro" id="IPR024524">
    <property type="entry name" value="DUF3800"/>
</dbReference>
<reference evidence="1 2" key="1">
    <citation type="submission" date="2019-03" db="EMBL/GenBank/DDBJ databases">
        <authorList>
            <person name="Zhang S."/>
        </authorList>
    </citation>
    <scope>NUCLEOTIDE SEQUENCE [LARGE SCALE GENOMIC DNA]</scope>
    <source>
        <strain evidence="1 2">S4J41</strain>
    </source>
</reference>
<evidence type="ECO:0000313" key="1">
    <source>
        <dbReference type="EMBL" id="TDE40815.1"/>
    </source>
</evidence>
<dbReference type="Proteomes" id="UP000294662">
    <property type="component" value="Unassembled WGS sequence"/>
</dbReference>
<sequence length="295" mass="34082">MDHEIMSSYKYVLYIDEAGDDGLTKIRPIDANGASEWLILSGYLIRAEHENSCRDWLDSISDKIQCQSPIIHFRELSPMKGTRAAELLASHPARAFVVASNKKNMRGYRNERAAQAGGKQWFYNWLVRVLLERVTEFCLRDCASTPRSEDKVKILFSKRGGHSYGQTKAYLEWLRLQRDPVLKKRKIDFRFLSFQLIDYIPHYQDPGLQCSDIIASAVFRALNIENKNRSIDAATKLAPIMARDEFNEIRDFGLVLQPTNPQILTLTAEQAEIFLHYGFSKRETAQDRGRFDQKR</sequence>